<dbReference type="InterPro" id="IPR047296">
    <property type="entry name" value="GIY-YIG_UvrC_Cho"/>
</dbReference>
<gene>
    <name evidence="9" type="primary">uvrC</name>
    <name evidence="9" type="ordered locus">Hfelis_06110</name>
</gene>
<dbReference type="InterPro" id="IPR001162">
    <property type="entry name" value="UvrC_RNase_H_dom"/>
</dbReference>
<dbReference type="STRING" id="936155.HFELIS_06110"/>
<dbReference type="Proteomes" id="UP000007934">
    <property type="component" value="Chromosome"/>
</dbReference>
<dbReference type="Gene3D" id="3.40.1440.10">
    <property type="entry name" value="GIY-YIG endonuclease"/>
    <property type="match status" value="1"/>
</dbReference>
<dbReference type="FunFam" id="3.40.1440.10:FF:000001">
    <property type="entry name" value="UvrABC system protein C"/>
    <property type="match status" value="1"/>
</dbReference>
<dbReference type="GeneID" id="36133581"/>
<keyword evidence="1" id="KW-0963">Cytoplasm</keyword>
<evidence type="ECO:0000256" key="3">
    <source>
        <dbReference type="ARBA" id="ARBA00022769"/>
    </source>
</evidence>
<keyword evidence="6" id="KW-0742">SOS response</keyword>
<dbReference type="GO" id="GO:0009380">
    <property type="term" value="C:excinuclease repair complex"/>
    <property type="evidence" value="ECO:0007669"/>
    <property type="project" value="TreeGrafter"/>
</dbReference>
<dbReference type="InterPro" id="IPR001943">
    <property type="entry name" value="UVR_dom"/>
</dbReference>
<dbReference type="InterPro" id="IPR038476">
    <property type="entry name" value="UvrC_RNase_H_dom_sf"/>
</dbReference>
<dbReference type="GO" id="GO:0006289">
    <property type="term" value="P:nucleotide-excision repair"/>
    <property type="evidence" value="ECO:0007669"/>
    <property type="project" value="InterPro"/>
</dbReference>
<dbReference type="PANTHER" id="PTHR30562:SF1">
    <property type="entry name" value="UVRABC SYSTEM PROTEIN C"/>
    <property type="match status" value="1"/>
</dbReference>
<evidence type="ECO:0000259" key="8">
    <source>
        <dbReference type="PROSITE" id="PS50165"/>
    </source>
</evidence>
<dbReference type="Pfam" id="PF01541">
    <property type="entry name" value="GIY-YIG"/>
    <property type="match status" value="1"/>
</dbReference>
<keyword evidence="10" id="KW-1185">Reference proteome</keyword>
<dbReference type="PROSITE" id="PS50164">
    <property type="entry name" value="GIY_YIG"/>
    <property type="match status" value="1"/>
</dbReference>
<dbReference type="PANTHER" id="PTHR30562">
    <property type="entry name" value="UVRC/OXIDOREDUCTASE"/>
    <property type="match status" value="1"/>
</dbReference>
<dbReference type="PROSITE" id="PS50165">
    <property type="entry name" value="UVRC"/>
    <property type="match status" value="1"/>
</dbReference>
<feature type="domain" description="GIY-YIG" evidence="7">
    <location>
        <begin position="11"/>
        <end position="97"/>
    </location>
</feature>
<dbReference type="AlphaFoldDB" id="E7AAH3"/>
<dbReference type="InterPro" id="IPR000305">
    <property type="entry name" value="GIY-YIG_endonuc"/>
</dbReference>
<evidence type="ECO:0000259" key="7">
    <source>
        <dbReference type="PROSITE" id="PS50164"/>
    </source>
</evidence>
<protein>
    <submittedName>
        <fullName evidence="9">Excinuclease ABC subunit C</fullName>
    </submittedName>
</protein>
<sequence>MQSSQLEHLPESCGVYLYWDATEKLLYIGKAKNLKKRILSYFTLQAGRAVPNPRNNARVRDMVSKIARVEWRLTPSEHEALLLEDRLIKQYQPRYNILLKDSKTYPYVCFDPTLPYPVLHLQRHPRKHLRCFGPFSLGAKEILESVLDFIPLVQSPSCVRGKHACVFYEIKRCLAPCEGKISPQDYALLLQEGVALLENLPALSVRLQARMRALASQERFEEAAIWRDRWSKIQNLLERLAYPLEECARALQILLGLKTPVTRVEVFDVSHHAKSHCVGGMVVFSEGKWEKRAYRRYVLQGKDEYSQMRELLERRVQRLQHPPDLWLIDGGRAQVRIALQVLQSAGHSVEVLGIAKAKFKGRTRRSLGDVPDVIYTRDRVLHLKANDPCLQFLQRLRDEAHRYAITFHRTKFLSQINAQ</sequence>
<evidence type="ECO:0000256" key="4">
    <source>
        <dbReference type="ARBA" id="ARBA00022881"/>
    </source>
</evidence>
<evidence type="ECO:0000256" key="1">
    <source>
        <dbReference type="ARBA" id="ARBA00022490"/>
    </source>
</evidence>
<proteinExistence type="predicted"/>
<evidence type="ECO:0000256" key="2">
    <source>
        <dbReference type="ARBA" id="ARBA00022763"/>
    </source>
</evidence>
<dbReference type="SUPFAM" id="SSF82771">
    <property type="entry name" value="GIY-YIG endonuclease"/>
    <property type="match status" value="1"/>
</dbReference>
<keyword evidence="2" id="KW-0227">DNA damage</keyword>
<evidence type="ECO:0000313" key="9">
    <source>
        <dbReference type="EMBL" id="CBY82695.1"/>
    </source>
</evidence>
<dbReference type="Gene3D" id="3.30.420.340">
    <property type="entry name" value="UvrC, RNAse H endonuclease domain"/>
    <property type="match status" value="1"/>
</dbReference>
<dbReference type="InterPro" id="IPR036876">
    <property type="entry name" value="UVR_dom_sf"/>
</dbReference>
<dbReference type="Pfam" id="PF08459">
    <property type="entry name" value="UvrC_RNaseH_dom"/>
    <property type="match status" value="1"/>
</dbReference>
<dbReference type="RefSeq" id="WP_013469064.1">
    <property type="nucleotide sequence ID" value="NC_014810.2"/>
</dbReference>
<dbReference type="KEGG" id="hfe:HFELIS_06110"/>
<dbReference type="CDD" id="cd10434">
    <property type="entry name" value="GIY-YIG_UvrC_Cho"/>
    <property type="match status" value="1"/>
</dbReference>
<keyword evidence="3" id="KW-0228">DNA excision</keyword>
<dbReference type="eggNOG" id="COG0322">
    <property type="taxonomic scope" value="Bacteria"/>
</dbReference>
<keyword evidence="4" id="KW-0267">Excision nuclease</keyword>
<dbReference type="SMART" id="SM00465">
    <property type="entry name" value="GIYc"/>
    <property type="match status" value="1"/>
</dbReference>
<evidence type="ECO:0000313" key="10">
    <source>
        <dbReference type="Proteomes" id="UP000007934"/>
    </source>
</evidence>
<evidence type="ECO:0000256" key="5">
    <source>
        <dbReference type="ARBA" id="ARBA00023204"/>
    </source>
</evidence>
<dbReference type="InterPro" id="IPR050066">
    <property type="entry name" value="UvrABC_protein_C"/>
</dbReference>
<keyword evidence="5" id="KW-0234">DNA repair</keyword>
<dbReference type="Pfam" id="PF02151">
    <property type="entry name" value="UVR"/>
    <property type="match status" value="1"/>
</dbReference>
<evidence type="ECO:0000256" key="6">
    <source>
        <dbReference type="ARBA" id="ARBA00023236"/>
    </source>
</evidence>
<dbReference type="GO" id="GO:0009381">
    <property type="term" value="F:excinuclease ABC activity"/>
    <property type="evidence" value="ECO:0007669"/>
    <property type="project" value="InterPro"/>
</dbReference>
<dbReference type="HOGENOM" id="CLU_014841_3_2_7"/>
<dbReference type="InterPro" id="IPR035901">
    <property type="entry name" value="GIY-YIG_endonuc_sf"/>
</dbReference>
<reference evidence="9 10" key="1">
    <citation type="journal article" date="2011" name="Genome Biol. Evol.">
        <title>Comparative whole genome sequence analysis of the carcinogenic bacterial model pathogen Helicobacter felis.</title>
        <authorList>
            <person name="Arnold I.C."/>
            <person name="Zigova Z."/>
            <person name="Holden M."/>
            <person name="Lawley T.D."/>
            <person name="Rad R."/>
            <person name="Dougan G."/>
            <person name="Falkow S."/>
            <person name="Bentley S.D."/>
            <person name="Muller A."/>
        </authorList>
    </citation>
    <scope>NUCLEOTIDE SEQUENCE [LARGE SCALE GENOMIC DNA]</scope>
    <source>
        <strain evidence="10">ATCC 49179 / CCUG 28539 / NCTC 12436 / CS1</strain>
    </source>
</reference>
<dbReference type="GO" id="GO:0009432">
    <property type="term" value="P:SOS response"/>
    <property type="evidence" value="ECO:0007669"/>
    <property type="project" value="UniProtKB-KW"/>
</dbReference>
<dbReference type="EMBL" id="FQ670179">
    <property type="protein sequence ID" value="CBY82695.1"/>
    <property type="molecule type" value="Genomic_DNA"/>
</dbReference>
<organism evidence="9 10">
    <name type="scientific">Helicobacter felis (strain ATCC 49179 / CCUG 28539 / NCTC 12436 / CS1)</name>
    <dbReference type="NCBI Taxonomy" id="936155"/>
    <lineage>
        <taxon>Bacteria</taxon>
        <taxon>Pseudomonadati</taxon>
        <taxon>Campylobacterota</taxon>
        <taxon>Epsilonproteobacteria</taxon>
        <taxon>Campylobacterales</taxon>
        <taxon>Helicobacteraceae</taxon>
        <taxon>Helicobacter</taxon>
    </lineage>
</organism>
<name>E7AAH3_HELFC</name>
<feature type="domain" description="UvrC family homology region profile" evidence="8">
    <location>
        <begin position="229"/>
        <end position="342"/>
    </location>
</feature>
<dbReference type="OrthoDB" id="9804933at2"/>
<accession>E7AAH3</accession>
<dbReference type="SUPFAM" id="SSF46600">
    <property type="entry name" value="C-terminal UvrC-binding domain of UvrB"/>
    <property type="match status" value="1"/>
</dbReference>